<evidence type="ECO:0000256" key="8">
    <source>
        <dbReference type="HAMAP-Rule" id="MF_00255"/>
    </source>
</evidence>
<comment type="similarity">
    <text evidence="1 8">Belongs to the class-II aminoacyl-tRNA synthetase family.</text>
</comment>
<dbReference type="Pfam" id="PF02092">
    <property type="entry name" value="tRNA_synt_2f"/>
    <property type="match status" value="1"/>
</dbReference>
<dbReference type="GO" id="GO:0004820">
    <property type="term" value="F:glycine-tRNA ligase activity"/>
    <property type="evidence" value="ECO:0007669"/>
    <property type="project" value="UniProtKB-UniRule"/>
</dbReference>
<dbReference type="KEGG" id="tal:Thal_0050"/>
<dbReference type="RefSeq" id="WP_012991095.1">
    <property type="nucleotide sequence ID" value="NC_013894.1"/>
</dbReference>
<gene>
    <name evidence="8" type="primary">glyS</name>
    <name evidence="9" type="ordered locus">Thal_0050</name>
</gene>
<keyword evidence="5 8" id="KW-0648">Protein biosynthesis</keyword>
<dbReference type="PROSITE" id="PS50861">
    <property type="entry name" value="AA_TRNA_LIGASE_II_GLYAB"/>
    <property type="match status" value="1"/>
</dbReference>
<keyword evidence="2 8" id="KW-0436">Ligase</keyword>
<dbReference type="GO" id="GO:0006426">
    <property type="term" value="P:glycyl-tRNA aminoacylation"/>
    <property type="evidence" value="ECO:0007669"/>
    <property type="project" value="UniProtKB-UniRule"/>
</dbReference>
<dbReference type="HAMAP" id="MF_00255">
    <property type="entry name" value="Gly_tRNA_synth_beta"/>
    <property type="match status" value="1"/>
</dbReference>
<reference evidence="10" key="1">
    <citation type="journal article" date="2010" name="Stand. Genomic Sci.">
        <title>Complete genome sequence of Thermocrinis albus type strain (HI 11/12T).</title>
        <authorList>
            <person name="Wirth R."/>
            <person name="Sikorski J."/>
            <person name="Brambilla E."/>
            <person name="Misra M."/>
            <person name="Lapidus A."/>
            <person name="Copeland A."/>
            <person name="Nolan M."/>
            <person name="Lucas S."/>
            <person name="Chen F."/>
            <person name="Tice H."/>
            <person name="Cheng J.F."/>
            <person name="Han C."/>
            <person name="Detter J.C."/>
            <person name="Tapia R."/>
            <person name="Bruce D."/>
            <person name="Goodwin L."/>
            <person name="Pitluck S."/>
            <person name="Pati A."/>
            <person name="Anderson I."/>
            <person name="Ivanova N."/>
            <person name="Mavromatis K."/>
            <person name="Mikhailova N."/>
            <person name="Chen A."/>
            <person name="Palaniappan K."/>
            <person name="Bilek Y."/>
            <person name="Hader T."/>
            <person name="Land M."/>
            <person name="Hauser L."/>
            <person name="Chang Y.J."/>
            <person name="Jeffries C.D."/>
            <person name="Tindall B.J."/>
            <person name="Rohde M."/>
            <person name="Goker M."/>
            <person name="Bristow J."/>
            <person name="Eisen J.A."/>
            <person name="Markowitz V."/>
            <person name="Hugenholtz P."/>
            <person name="Kyrpides N.C."/>
            <person name="Klenk H.P."/>
        </authorList>
    </citation>
    <scope>NUCLEOTIDE SEQUENCE [LARGE SCALE GENOMIC DNA]</scope>
    <source>
        <strain evidence="10">DSM 14484 / JCM 11386 / HI 11/12</strain>
    </source>
</reference>
<keyword evidence="6 8" id="KW-0030">Aminoacyl-tRNA synthetase</keyword>
<evidence type="ECO:0000256" key="4">
    <source>
        <dbReference type="ARBA" id="ARBA00022840"/>
    </source>
</evidence>
<organism evidence="9 10">
    <name type="scientific">Thermocrinis albus (strain DSM 14484 / JCM 11386 / HI 11/12)</name>
    <dbReference type="NCBI Taxonomy" id="638303"/>
    <lineage>
        <taxon>Bacteria</taxon>
        <taxon>Pseudomonadati</taxon>
        <taxon>Aquificota</taxon>
        <taxon>Aquificia</taxon>
        <taxon>Aquificales</taxon>
        <taxon>Aquificaceae</taxon>
        <taxon>Thermocrinis</taxon>
    </lineage>
</organism>
<keyword evidence="3 8" id="KW-0547">Nucleotide-binding</keyword>
<protein>
    <recommendedName>
        <fullName evidence="8">Glycine--tRNA ligase beta subunit</fullName>
        <ecNumber evidence="8">6.1.1.14</ecNumber>
    </recommendedName>
    <alternativeName>
        <fullName evidence="8">Glycyl-tRNA synthetase beta subunit</fullName>
        <shortName evidence="8">GlyRS</shortName>
    </alternativeName>
</protein>
<dbReference type="GO" id="GO:0005829">
    <property type="term" value="C:cytosol"/>
    <property type="evidence" value="ECO:0007669"/>
    <property type="project" value="TreeGrafter"/>
</dbReference>
<dbReference type="EMBL" id="CP001931">
    <property type="protein sequence ID" value="ADC88688.1"/>
    <property type="molecule type" value="Genomic_DNA"/>
</dbReference>
<dbReference type="STRING" id="638303.Thal_0050"/>
<keyword evidence="8" id="KW-0963">Cytoplasm</keyword>
<dbReference type="InterPro" id="IPR006194">
    <property type="entry name" value="Gly-tRNA-synth_heterodimer"/>
</dbReference>
<evidence type="ECO:0000256" key="6">
    <source>
        <dbReference type="ARBA" id="ARBA00023146"/>
    </source>
</evidence>
<dbReference type="SUPFAM" id="SSF109604">
    <property type="entry name" value="HD-domain/PDEase-like"/>
    <property type="match status" value="1"/>
</dbReference>
<comment type="catalytic activity">
    <reaction evidence="7 8">
        <text>tRNA(Gly) + glycine + ATP = glycyl-tRNA(Gly) + AMP + diphosphate</text>
        <dbReference type="Rhea" id="RHEA:16013"/>
        <dbReference type="Rhea" id="RHEA-COMP:9664"/>
        <dbReference type="Rhea" id="RHEA-COMP:9683"/>
        <dbReference type="ChEBI" id="CHEBI:30616"/>
        <dbReference type="ChEBI" id="CHEBI:33019"/>
        <dbReference type="ChEBI" id="CHEBI:57305"/>
        <dbReference type="ChEBI" id="CHEBI:78442"/>
        <dbReference type="ChEBI" id="CHEBI:78522"/>
        <dbReference type="ChEBI" id="CHEBI:456215"/>
        <dbReference type="EC" id="6.1.1.14"/>
    </reaction>
</comment>
<dbReference type="eggNOG" id="COG0751">
    <property type="taxonomic scope" value="Bacteria"/>
</dbReference>
<evidence type="ECO:0000313" key="10">
    <source>
        <dbReference type="Proteomes" id="UP000002043"/>
    </source>
</evidence>
<sequence length="654" mass="75319">MDLLIEIGTEELPARVIPLAVEYLRERFSVLLKRDDLITYATPRRLAFYLKDFKNEGEEREELIVGPPLSVAYQDGKPTKALLAFLDRVKAREEDLIHLQKDRGTYVAVRRIVKEESPLELLSKSFEEILLSVPFPKSMRWDSSGVRFSRPVRWICALWGDQIVPLTFGNIKADRKTKGHRFLSSGWIELGSAEEYLQKLTDAYVIPQFNERLGLILSMLKEEAYRLGGVPEYPEGLQEEVANLVEFPFVVVGSFEDKYLELPEKVIITVLAHHQRFFCVRSQEEDRLLPFFLAVSNNAPKNGEIVEGYRKVVKARLEDALFFYKEDLKRPLDQLVEQLSGVVFHPRAGSMWDKTIRVMELSQKIAGTLNLEEGIKEKIKRAAYLSKADLLTHMVREMDELQGYMGYVYAKAQGEDEEVARALYEQYLPARAHDPVPLSPVSYVLSLADKLDTIKTLLEAGEVPTGSSDPYGLKRAAFGVLAIIDAHQLDLHIDDLVEVSPKLEEFLRNRLEAYLEPYGQDVVRAVLSVHSPLRPLEVIKLVRSIANIREEERFKDVVEVYRRVVRILPKGWLEDKVKETLLREEAEKRLYEKLLQLEESPSLSDLWKIKPVVDEFFDSVLVMDKDEAIRTNRLALLMRVRKLMERFANFDLIT</sequence>
<keyword evidence="10" id="KW-1185">Reference proteome</keyword>
<dbReference type="AlphaFoldDB" id="D3SNF1"/>
<dbReference type="Proteomes" id="UP000002043">
    <property type="component" value="Chromosome"/>
</dbReference>
<keyword evidence="4 8" id="KW-0067">ATP-binding</keyword>
<evidence type="ECO:0000256" key="2">
    <source>
        <dbReference type="ARBA" id="ARBA00022598"/>
    </source>
</evidence>
<dbReference type="NCBIfam" id="TIGR00211">
    <property type="entry name" value="glyS"/>
    <property type="match status" value="1"/>
</dbReference>
<evidence type="ECO:0000256" key="3">
    <source>
        <dbReference type="ARBA" id="ARBA00022741"/>
    </source>
</evidence>
<dbReference type="OrthoDB" id="9775440at2"/>
<dbReference type="PANTHER" id="PTHR30075:SF2">
    <property type="entry name" value="GLYCINE--TRNA LIGASE, CHLOROPLASTIC_MITOCHONDRIAL 2"/>
    <property type="match status" value="1"/>
</dbReference>
<proteinExistence type="inferred from homology"/>
<dbReference type="HOGENOM" id="CLU_007220_2_2_0"/>
<dbReference type="PRINTS" id="PR01045">
    <property type="entry name" value="TRNASYNTHGB"/>
</dbReference>
<accession>D3SNF1</accession>
<evidence type="ECO:0000313" key="9">
    <source>
        <dbReference type="EMBL" id="ADC88688.1"/>
    </source>
</evidence>
<name>D3SNF1_THEAH</name>
<evidence type="ECO:0000256" key="5">
    <source>
        <dbReference type="ARBA" id="ARBA00022917"/>
    </source>
</evidence>
<comment type="subcellular location">
    <subcellularLocation>
        <location evidence="8">Cytoplasm</location>
    </subcellularLocation>
</comment>
<dbReference type="EC" id="6.1.1.14" evidence="8"/>
<evidence type="ECO:0000256" key="1">
    <source>
        <dbReference type="ARBA" id="ARBA00008226"/>
    </source>
</evidence>
<evidence type="ECO:0000256" key="7">
    <source>
        <dbReference type="ARBA" id="ARBA00047937"/>
    </source>
</evidence>
<comment type="subunit">
    <text evidence="8">Tetramer of two alpha and two beta subunits.</text>
</comment>
<dbReference type="InterPro" id="IPR015944">
    <property type="entry name" value="Gly-tRNA-synth_bsu"/>
</dbReference>
<dbReference type="GO" id="GO:0005524">
    <property type="term" value="F:ATP binding"/>
    <property type="evidence" value="ECO:0007669"/>
    <property type="project" value="UniProtKB-UniRule"/>
</dbReference>
<dbReference type="PANTHER" id="PTHR30075">
    <property type="entry name" value="GLYCYL-TRNA SYNTHETASE"/>
    <property type="match status" value="1"/>
</dbReference>